<name>A0A0G0LF97_9BACT</name>
<evidence type="ECO:0000256" key="1">
    <source>
        <dbReference type="SAM" id="Phobius"/>
    </source>
</evidence>
<keyword evidence="1" id="KW-0472">Membrane</keyword>
<protein>
    <submittedName>
        <fullName evidence="2">Uncharacterized protein</fullName>
    </submittedName>
</protein>
<accession>A0A0G0LF97</accession>
<sequence length="309" mass="34049">MLALLCSATNWYSNFGTKTNWRFRILGEENFLIIKSMTKKVLITITVLILIVIGALVFTNSNGFRSPLPSLTGELTIPKYVSVFLASSVENNKRVPVLVLSAVAGGGCDSASDLEAKKSLRGNTLVVDIKGYKFTKGSGEFCPSVILESRAKVNVDPDWLKQNGEKEIIFKLDGKDNKYKISYSQYRVILNGVQATNVIASRPGYNPSNTPVSLEMTLYPIDVAVMYLAGSVSSEKDYRPAMQNFAQAKGFVPAEQIYSGLDQNEKSQFYVVLKNHSMPEPNRGESLGDLPGESVGVYLKQVFSDAEHY</sequence>
<dbReference type="EMBL" id="LBVN01000021">
    <property type="protein sequence ID" value="KKQ86590.1"/>
    <property type="molecule type" value="Genomic_DNA"/>
</dbReference>
<feature type="transmembrane region" description="Helical" evidence="1">
    <location>
        <begin position="41"/>
        <end position="59"/>
    </location>
</feature>
<dbReference type="AlphaFoldDB" id="A0A0G0LF97"/>
<gene>
    <name evidence="2" type="ORF">UT10_C0021G0007</name>
</gene>
<comment type="caution">
    <text evidence="2">The sequence shown here is derived from an EMBL/GenBank/DDBJ whole genome shotgun (WGS) entry which is preliminary data.</text>
</comment>
<evidence type="ECO:0000313" key="2">
    <source>
        <dbReference type="EMBL" id="KKQ86590.1"/>
    </source>
</evidence>
<keyword evidence="1" id="KW-1133">Transmembrane helix</keyword>
<keyword evidence="1" id="KW-0812">Transmembrane</keyword>
<proteinExistence type="predicted"/>
<dbReference type="Proteomes" id="UP000033944">
    <property type="component" value="Unassembled WGS sequence"/>
</dbReference>
<reference evidence="2 3" key="1">
    <citation type="journal article" date="2015" name="Nature">
        <title>rRNA introns, odd ribosomes, and small enigmatic genomes across a large radiation of phyla.</title>
        <authorList>
            <person name="Brown C.T."/>
            <person name="Hug L.A."/>
            <person name="Thomas B.C."/>
            <person name="Sharon I."/>
            <person name="Castelle C.J."/>
            <person name="Singh A."/>
            <person name="Wilkins M.J."/>
            <person name="Williams K.H."/>
            <person name="Banfield J.F."/>
        </authorList>
    </citation>
    <scope>NUCLEOTIDE SEQUENCE [LARGE SCALE GENOMIC DNA]</scope>
</reference>
<evidence type="ECO:0000313" key="3">
    <source>
        <dbReference type="Proteomes" id="UP000033944"/>
    </source>
</evidence>
<organism evidence="2 3">
    <name type="scientific">Candidatus Woesebacteria bacterium GW2011_GWB1_38_8b</name>
    <dbReference type="NCBI Taxonomy" id="1618571"/>
    <lineage>
        <taxon>Bacteria</taxon>
        <taxon>Candidatus Woeseibacteriota</taxon>
    </lineage>
</organism>